<evidence type="ECO:0000256" key="3">
    <source>
        <dbReference type="ARBA" id="ARBA00022989"/>
    </source>
</evidence>
<dbReference type="AlphaFoldDB" id="A0AAC9HW54"/>
<dbReference type="EMBL" id="CP014859">
    <property type="protein sequence ID" value="AOS66126.1"/>
    <property type="molecule type" value="Genomic_DNA"/>
</dbReference>
<evidence type="ECO:0000259" key="7">
    <source>
        <dbReference type="Pfam" id="PF06803"/>
    </source>
</evidence>
<sequence length="173" mass="18796">MIVFGAVLLLAGLYSFFIGTNEVLGIQPRPLGGSLLVIGGVLLIIGVTRRIRARRDSPETEPIGGPVRRIRAVPRLVRAAGRGYPGMRRRHLGLWALAGVYLISPIDLIPELLPIIGFTDDAALLFWLVGDISNNSGRFLNWERRASAEQRAVTDRTPSGTDGSTGRDEDPSN</sequence>
<organism evidence="8 9">
    <name type="scientific">Actinoalloteichus hymeniacidonis</name>
    <dbReference type="NCBI Taxonomy" id="340345"/>
    <lineage>
        <taxon>Bacteria</taxon>
        <taxon>Bacillati</taxon>
        <taxon>Actinomycetota</taxon>
        <taxon>Actinomycetes</taxon>
        <taxon>Pseudonocardiales</taxon>
        <taxon>Pseudonocardiaceae</taxon>
        <taxon>Actinoalloteichus</taxon>
    </lineage>
</organism>
<evidence type="ECO:0000256" key="6">
    <source>
        <dbReference type="SAM" id="Phobius"/>
    </source>
</evidence>
<dbReference type="Proteomes" id="UP000095210">
    <property type="component" value="Chromosome"/>
</dbReference>
<evidence type="ECO:0000256" key="1">
    <source>
        <dbReference type="ARBA" id="ARBA00004127"/>
    </source>
</evidence>
<dbReference type="GO" id="GO:0012505">
    <property type="term" value="C:endomembrane system"/>
    <property type="evidence" value="ECO:0007669"/>
    <property type="project" value="UniProtKB-SubCell"/>
</dbReference>
<dbReference type="Pfam" id="PF06803">
    <property type="entry name" value="DUF1232"/>
    <property type="match status" value="1"/>
</dbReference>
<accession>A0AAC9HW54</accession>
<evidence type="ECO:0000256" key="4">
    <source>
        <dbReference type="ARBA" id="ARBA00023136"/>
    </source>
</evidence>
<dbReference type="KEGG" id="ahm:TL08_26790"/>
<reference evidence="9" key="1">
    <citation type="submission" date="2016-03" db="EMBL/GenBank/DDBJ databases">
        <title>Complete genome sequence of the type strain Actinoalloteichus hymeniacidonis DSM 45092.</title>
        <authorList>
            <person name="Schaffert L."/>
            <person name="Albersmeier A."/>
            <person name="Winkler A."/>
            <person name="Kalinowski J."/>
            <person name="Zotchev S."/>
            <person name="Ruckert C."/>
        </authorList>
    </citation>
    <scope>NUCLEOTIDE SEQUENCE [LARGE SCALE GENOMIC DNA]</scope>
    <source>
        <strain evidence="9">HPA177(T) (DSM 45092(T))</strain>
    </source>
</reference>
<feature type="region of interest" description="Disordered" evidence="5">
    <location>
        <begin position="149"/>
        <end position="173"/>
    </location>
</feature>
<name>A0AAC9HW54_9PSEU</name>
<keyword evidence="3 6" id="KW-1133">Transmembrane helix</keyword>
<feature type="domain" description="DUF1232" evidence="7">
    <location>
        <begin position="93"/>
        <end position="127"/>
    </location>
</feature>
<evidence type="ECO:0000313" key="8">
    <source>
        <dbReference type="EMBL" id="AOS66126.1"/>
    </source>
</evidence>
<feature type="transmembrane region" description="Helical" evidence="6">
    <location>
        <begin position="31"/>
        <end position="48"/>
    </location>
</feature>
<keyword evidence="4 6" id="KW-0472">Membrane</keyword>
<feature type="transmembrane region" description="Helical" evidence="6">
    <location>
        <begin position="92"/>
        <end position="109"/>
    </location>
</feature>
<gene>
    <name evidence="8" type="ORF">TL08_26790</name>
</gene>
<evidence type="ECO:0000313" key="9">
    <source>
        <dbReference type="Proteomes" id="UP000095210"/>
    </source>
</evidence>
<dbReference type="RefSeq" id="WP_069852992.1">
    <property type="nucleotide sequence ID" value="NZ_CP014859.1"/>
</dbReference>
<proteinExistence type="predicted"/>
<dbReference type="InterPro" id="IPR010652">
    <property type="entry name" value="DUF1232"/>
</dbReference>
<keyword evidence="2 6" id="KW-0812">Transmembrane</keyword>
<protein>
    <submittedName>
        <fullName evidence="8">DUF1232 family protein</fullName>
    </submittedName>
</protein>
<keyword evidence="9" id="KW-1185">Reference proteome</keyword>
<evidence type="ECO:0000256" key="5">
    <source>
        <dbReference type="SAM" id="MobiDB-lite"/>
    </source>
</evidence>
<comment type="subcellular location">
    <subcellularLocation>
        <location evidence="1">Endomembrane system</location>
        <topology evidence="1">Multi-pass membrane protein</topology>
    </subcellularLocation>
</comment>
<evidence type="ECO:0000256" key="2">
    <source>
        <dbReference type="ARBA" id="ARBA00022692"/>
    </source>
</evidence>